<accession>A0A7D9JA88</accession>
<dbReference type="EMBL" id="CACRXK020013520">
    <property type="protein sequence ID" value="CAB4025284.1"/>
    <property type="molecule type" value="Genomic_DNA"/>
</dbReference>
<keyword evidence="3" id="KW-1185">Reference proteome</keyword>
<dbReference type="SUPFAM" id="SSF56672">
    <property type="entry name" value="DNA/RNA polymerases"/>
    <property type="match status" value="1"/>
</dbReference>
<dbReference type="OrthoDB" id="7867374at2759"/>
<dbReference type="Proteomes" id="UP001152795">
    <property type="component" value="Unassembled WGS sequence"/>
</dbReference>
<comment type="caution">
    <text evidence="2">The sequence shown here is derived from an EMBL/GenBank/DDBJ whole genome shotgun (WGS) entry which is preliminary data.</text>
</comment>
<protein>
    <submittedName>
        <fullName evidence="2">Uncharacterized protein</fullName>
    </submittedName>
</protein>
<dbReference type="PANTHER" id="PTHR31511">
    <property type="entry name" value="PROTEIN CBG23764"/>
    <property type="match status" value="1"/>
</dbReference>
<organism evidence="2 3">
    <name type="scientific">Paramuricea clavata</name>
    <name type="common">Red gorgonian</name>
    <name type="synonym">Violescent sea-whip</name>
    <dbReference type="NCBI Taxonomy" id="317549"/>
    <lineage>
        <taxon>Eukaryota</taxon>
        <taxon>Metazoa</taxon>
        <taxon>Cnidaria</taxon>
        <taxon>Anthozoa</taxon>
        <taxon>Octocorallia</taxon>
        <taxon>Malacalcyonacea</taxon>
        <taxon>Plexauridae</taxon>
        <taxon>Paramuricea</taxon>
    </lineage>
</organism>
<evidence type="ECO:0000313" key="2">
    <source>
        <dbReference type="EMBL" id="CAB4025284.1"/>
    </source>
</evidence>
<feature type="region of interest" description="Disordered" evidence="1">
    <location>
        <begin position="160"/>
        <end position="244"/>
    </location>
</feature>
<sequence>MENQQKQLERLINLTPTVYKFVKDSDDQKFILTKFSEVQEGLAEKGKSVPNSSRSNIQLVRVLSGKFGVKTTNLPQSIDSQEERIVDSLLEEVGIKLQDSKPPHISKRVSPRKLRSEMKLAPNFHIPPQKPKVERQRYRKSSPVKMKEMGDWMINWNKVKPIKPVSEPKERPTPKPRTKLPPKPTPKPRTKLPPKPKVRPTPKPRSPPPIPEEPPKRLENTRLVKELDDIVEPTPSGKRPTYAKTSSSFSNLIKRYKVQIVSYDPQIQLSSSLPTLEEILTKNLREMKGIKYHINLEVEFIKSKGSEGYEIAEYVANHTAVTLLSEDNVNESLQGAIALVLQRIDGFIARGSGWSILKLPRMNIVVNTYAPLDGSSYLDLPKSLQKPQLALRNIYNPDDNECFRWSHVRYVCPRKKDPKRITKEDMKVAQNLNYEGITFPVSIAQIPRIESQNNLNIHVIGHKSGKIFYPIYNSKEKFKDTMHLLLITSGEQSRYVRVSDFNKLMNSYSKDEHKKHFCINCFQNFRSEEFLQRHRKDCLLINGKQAVRMPLKGTTVDFKAHANKLFAPFVIYADFECILEPITLQSGKNTKVIQRHKVVKYGYKRICKENDHLSGEYKTYTGQDACKQFVTAIKAEQKECNQLARQFFYQKDDMTEDSIAHFQEQKSCYICSKDLTPSNKVAYFHRINSNYLGAVHKSCQTKFFKIPVVFHNLRGYDSHPIILESCEQNIDLTVIATNLQKYLSFSFGRQLVFIDSLQFMSTSLSNLVANLKGDTSDEEIALKFPITSKRFQGESLKLMTQKGIFPYDHFTSLETTKETQLPNKDAFFSKLYDTPVSDKDYQRAQTVWSHFQMKTFNDYLELYQETDVLLLADVFENFRTTCHATYKLDPANYISNPSLTWDAMLKDKQERGGDPIELISDINMHNFFERGTRGGVAQVSHKFMKTNNKFKANFGPAQKSIFSKYWDVNNLYGFCMSQQLPHSNFEWEDPDNLDYKQFLGDSPRGLVLEVDLEYPEELHDLHADLPLAPHKMLVTEDMVFPYNKKIRSKNKLSPTEVPKIETEDVEKDCVELGKLHDCWDNSNYPQDSPYFSNKNKKVPGKMKDEMGGHQIDEVSANRPKSYAILKSSGEEEKKIKGIPRCAKERVISYADVKDCIFNGTTKRVTCSTIRSVNHKLRTISQDKLALANYDTKRYVLDDGITSLPYGHYKIL</sequence>
<evidence type="ECO:0000256" key="1">
    <source>
        <dbReference type="SAM" id="MobiDB-lite"/>
    </source>
</evidence>
<gene>
    <name evidence="2" type="ORF">PACLA_8A023446</name>
</gene>
<name>A0A7D9JA88_PARCT</name>
<dbReference type="InterPro" id="IPR043502">
    <property type="entry name" value="DNA/RNA_pol_sf"/>
</dbReference>
<feature type="compositionally biased region" description="Basic and acidic residues" evidence="1">
    <location>
        <begin position="213"/>
        <end position="228"/>
    </location>
</feature>
<evidence type="ECO:0000313" key="3">
    <source>
        <dbReference type="Proteomes" id="UP001152795"/>
    </source>
</evidence>
<feature type="region of interest" description="Disordered" evidence="1">
    <location>
        <begin position="123"/>
        <end position="143"/>
    </location>
</feature>
<feature type="compositionally biased region" description="Basic residues" evidence="1">
    <location>
        <begin position="174"/>
        <end position="202"/>
    </location>
</feature>
<dbReference type="AlphaFoldDB" id="A0A7D9JA88"/>
<dbReference type="PANTHER" id="PTHR31511:SF12">
    <property type="entry name" value="RHO TERMINATION FACTOR N-TERMINAL DOMAIN-CONTAINING PROTEIN"/>
    <property type="match status" value="1"/>
</dbReference>
<reference evidence="2" key="1">
    <citation type="submission" date="2020-04" db="EMBL/GenBank/DDBJ databases">
        <authorList>
            <person name="Alioto T."/>
            <person name="Alioto T."/>
            <person name="Gomez Garrido J."/>
        </authorList>
    </citation>
    <scope>NUCLEOTIDE SEQUENCE</scope>
    <source>
        <strain evidence="2">A484AB</strain>
    </source>
</reference>
<proteinExistence type="predicted"/>
<feature type="compositionally biased region" description="Pro residues" evidence="1">
    <location>
        <begin position="203"/>
        <end position="212"/>
    </location>
</feature>